<proteinExistence type="predicted"/>
<dbReference type="Gene3D" id="3.40.50.300">
    <property type="entry name" value="P-loop containing nucleotide triphosphate hydrolases"/>
    <property type="match status" value="1"/>
</dbReference>
<dbReference type="EMBL" id="KB822711">
    <property type="protein sequence ID" value="ETN46409.1"/>
    <property type="molecule type" value="Genomic_DNA"/>
</dbReference>
<name>W2SEV0_CYPE1</name>
<organism evidence="1 2">
    <name type="scientific">Cyphellophora europaea (strain CBS 101466)</name>
    <name type="common">Phialophora europaea</name>
    <dbReference type="NCBI Taxonomy" id="1220924"/>
    <lineage>
        <taxon>Eukaryota</taxon>
        <taxon>Fungi</taxon>
        <taxon>Dikarya</taxon>
        <taxon>Ascomycota</taxon>
        <taxon>Pezizomycotina</taxon>
        <taxon>Eurotiomycetes</taxon>
        <taxon>Chaetothyriomycetidae</taxon>
        <taxon>Chaetothyriales</taxon>
        <taxon>Cyphellophoraceae</taxon>
        <taxon>Cyphellophora</taxon>
    </lineage>
</organism>
<dbReference type="InterPro" id="IPR027417">
    <property type="entry name" value="P-loop_NTPase"/>
</dbReference>
<dbReference type="InParanoid" id="W2SEV0"/>
<keyword evidence="2" id="KW-1185">Reference proteome</keyword>
<dbReference type="Pfam" id="PF13671">
    <property type="entry name" value="AAA_33"/>
    <property type="match status" value="1"/>
</dbReference>
<accession>W2SEV0</accession>
<dbReference type="Proteomes" id="UP000030752">
    <property type="component" value="Unassembled WGS sequence"/>
</dbReference>
<dbReference type="eggNOG" id="ENOG502SB6Y">
    <property type="taxonomic scope" value="Eukaryota"/>
</dbReference>
<dbReference type="OrthoDB" id="3512845at2759"/>
<dbReference type="AlphaFoldDB" id="W2SEV0"/>
<evidence type="ECO:0000313" key="1">
    <source>
        <dbReference type="EMBL" id="ETN46409.1"/>
    </source>
</evidence>
<dbReference type="RefSeq" id="XP_008711121.1">
    <property type="nucleotide sequence ID" value="XM_008712899.1"/>
</dbReference>
<dbReference type="SUPFAM" id="SSF52540">
    <property type="entry name" value="P-loop containing nucleoside triphosphate hydrolases"/>
    <property type="match status" value="1"/>
</dbReference>
<sequence>MPSTSATLDALTPLLQRTTNDPRPVAVMMCGLCGTGKSSLAHAIVAAHHDSPRIFTRLSLDGIVHERHGLYGVDYEPALREAYEDEAEEIFGQRLREVLSRGGDVVLDRAFYAKEDRVAWRGLVEGLGARVVLVFFKVRDREVVWRRVRARWDVRGELKGERKGDVSVEVTREFFDKWVDGFEEPVGEGEWVVEVEVE</sequence>
<dbReference type="HOGENOM" id="CLU_105030_0_1_1"/>
<dbReference type="VEuPathDB" id="FungiDB:HMPREF1541_00593"/>
<protein>
    <recommendedName>
        <fullName evidence="3">Zeta toxin domain-containing protein</fullName>
    </recommendedName>
</protein>
<evidence type="ECO:0000313" key="2">
    <source>
        <dbReference type="Proteomes" id="UP000030752"/>
    </source>
</evidence>
<gene>
    <name evidence="1" type="ORF">HMPREF1541_00593</name>
</gene>
<dbReference type="GeneID" id="19967932"/>
<reference evidence="1 2" key="1">
    <citation type="submission" date="2013-03" db="EMBL/GenBank/DDBJ databases">
        <title>The Genome Sequence of Phialophora europaea CBS 101466.</title>
        <authorList>
            <consortium name="The Broad Institute Genomics Platform"/>
            <person name="Cuomo C."/>
            <person name="de Hoog S."/>
            <person name="Gorbushina A."/>
            <person name="Walker B."/>
            <person name="Young S.K."/>
            <person name="Zeng Q."/>
            <person name="Gargeya S."/>
            <person name="Fitzgerald M."/>
            <person name="Haas B."/>
            <person name="Abouelleil A."/>
            <person name="Allen A.W."/>
            <person name="Alvarado L."/>
            <person name="Arachchi H.M."/>
            <person name="Berlin A.M."/>
            <person name="Chapman S.B."/>
            <person name="Gainer-Dewar J."/>
            <person name="Goldberg J."/>
            <person name="Griggs A."/>
            <person name="Gujja S."/>
            <person name="Hansen M."/>
            <person name="Howarth C."/>
            <person name="Imamovic A."/>
            <person name="Ireland A."/>
            <person name="Larimer J."/>
            <person name="McCowan C."/>
            <person name="Murphy C."/>
            <person name="Pearson M."/>
            <person name="Poon T.W."/>
            <person name="Priest M."/>
            <person name="Roberts A."/>
            <person name="Saif S."/>
            <person name="Shea T."/>
            <person name="Sisk P."/>
            <person name="Sykes S."/>
            <person name="Wortman J."/>
            <person name="Nusbaum C."/>
            <person name="Birren B."/>
        </authorList>
    </citation>
    <scope>NUCLEOTIDE SEQUENCE [LARGE SCALE GENOMIC DNA]</scope>
    <source>
        <strain evidence="1 2">CBS 101466</strain>
    </source>
</reference>
<evidence type="ECO:0008006" key="3">
    <source>
        <dbReference type="Google" id="ProtNLM"/>
    </source>
</evidence>